<comment type="caution">
    <text evidence="7">The sequence shown here is derived from an EMBL/GenBank/DDBJ whole genome shotgun (WGS) entry which is preliminary data.</text>
</comment>
<evidence type="ECO:0000256" key="4">
    <source>
        <dbReference type="ARBA" id="ARBA00023136"/>
    </source>
</evidence>
<proteinExistence type="predicted"/>
<evidence type="ECO:0000259" key="6">
    <source>
        <dbReference type="Pfam" id="PF01699"/>
    </source>
</evidence>
<dbReference type="PANTHER" id="PTHR37958:SF1">
    <property type="entry name" value="SODIUM-POTASSIUM_PROTON ANTIPORTER CHAA"/>
    <property type="match status" value="1"/>
</dbReference>
<accession>A0A261V000</accession>
<dbReference type="OrthoDB" id="9787814at2"/>
<dbReference type="EMBL" id="NEVS01000001">
    <property type="protein sequence ID" value="OZI67464.1"/>
    <property type="molecule type" value="Genomic_DNA"/>
</dbReference>
<keyword evidence="4 5" id="KW-0472">Membrane</keyword>
<evidence type="ECO:0000256" key="5">
    <source>
        <dbReference type="SAM" id="Phobius"/>
    </source>
</evidence>
<dbReference type="Proteomes" id="UP000215767">
    <property type="component" value="Unassembled WGS sequence"/>
</dbReference>
<keyword evidence="3 5" id="KW-1133">Transmembrane helix</keyword>
<dbReference type="PANTHER" id="PTHR37958">
    <property type="entry name" value="SODIUM-POTASSIUM/PROTON ANTIPORTER CHAA"/>
    <property type="match status" value="1"/>
</dbReference>
<dbReference type="InterPro" id="IPR004837">
    <property type="entry name" value="NaCa_Exmemb"/>
</dbReference>
<gene>
    <name evidence="7" type="ORF">CAL28_06025</name>
</gene>
<feature type="transmembrane region" description="Helical" evidence="5">
    <location>
        <begin position="283"/>
        <end position="308"/>
    </location>
</feature>
<evidence type="ECO:0000256" key="1">
    <source>
        <dbReference type="ARBA" id="ARBA00004141"/>
    </source>
</evidence>
<dbReference type="InterPro" id="IPR052946">
    <property type="entry name" value="Alkaline_pH_Ca-Antiporter"/>
</dbReference>
<evidence type="ECO:0000256" key="3">
    <source>
        <dbReference type="ARBA" id="ARBA00022989"/>
    </source>
</evidence>
<feature type="domain" description="Sodium/calcium exchanger membrane region" evidence="6">
    <location>
        <begin position="218"/>
        <end position="360"/>
    </location>
</feature>
<sequence>MPRSAWVYPLLAVVFYIAASAYGYATPFVPTLGNGAIAILLAVVLFGTIFAAVYHAEIIAHVTGEPYGTLVLTAAVTVIEVALIASIMISDESGSPALARDTVFSVVMIVCTGLAGICILGGSLRFREQRYGSVGASAYLTVLIVLATLTLVLPNYTQEVKGPSYSDMQLVFVAVMTLVLYAAFLYIQTVRHREYFITLSDDTPDHTHAISGRMVATSIVLLLIALGAVVLLSKKFANVVEFGREAIGAPPAVTGLVVAILVLLPEGISAYQAARRNELQKSLNLALGSSLATIGLTFPAVTVLSLALHKPLVLGLEPGETVLMTLTLVVSILTLGSGRTNVLYGFVHLVIFGTFIFMTFLP</sequence>
<reference evidence="8" key="1">
    <citation type="submission" date="2017-05" db="EMBL/GenBank/DDBJ databases">
        <title>Complete and WGS of Bordetella genogroups.</title>
        <authorList>
            <person name="Spilker T."/>
            <person name="Lipuma J."/>
        </authorList>
    </citation>
    <scope>NUCLEOTIDE SEQUENCE [LARGE SCALE GENOMIC DNA]</scope>
    <source>
        <strain evidence="8">AU8856</strain>
    </source>
</reference>
<protein>
    <submittedName>
        <fullName evidence="7">Ionic transporter y4hA</fullName>
    </submittedName>
</protein>
<organism evidence="7 8">
    <name type="scientific">Bordetella genomosp. 11</name>
    <dbReference type="NCBI Taxonomy" id="1416808"/>
    <lineage>
        <taxon>Bacteria</taxon>
        <taxon>Pseudomonadati</taxon>
        <taxon>Pseudomonadota</taxon>
        <taxon>Betaproteobacteria</taxon>
        <taxon>Burkholderiales</taxon>
        <taxon>Alcaligenaceae</taxon>
        <taxon>Bordetella</taxon>
    </lineage>
</organism>
<dbReference type="GO" id="GO:0015385">
    <property type="term" value="F:sodium:proton antiporter activity"/>
    <property type="evidence" value="ECO:0007669"/>
    <property type="project" value="TreeGrafter"/>
</dbReference>
<feature type="domain" description="Sodium/calcium exchanger membrane region" evidence="6">
    <location>
        <begin position="37"/>
        <end position="189"/>
    </location>
</feature>
<feature type="transmembrane region" description="Helical" evidence="5">
    <location>
        <begin position="7"/>
        <end position="25"/>
    </location>
</feature>
<feature type="transmembrane region" description="Helical" evidence="5">
    <location>
        <begin position="102"/>
        <end position="124"/>
    </location>
</feature>
<feature type="transmembrane region" description="Helical" evidence="5">
    <location>
        <begin position="214"/>
        <end position="232"/>
    </location>
</feature>
<feature type="transmembrane region" description="Helical" evidence="5">
    <location>
        <begin position="168"/>
        <end position="187"/>
    </location>
</feature>
<feature type="transmembrane region" description="Helical" evidence="5">
    <location>
        <begin position="252"/>
        <end position="271"/>
    </location>
</feature>
<dbReference type="Pfam" id="PF01699">
    <property type="entry name" value="Na_Ca_ex"/>
    <property type="match status" value="2"/>
</dbReference>
<keyword evidence="8" id="KW-1185">Reference proteome</keyword>
<dbReference type="AlphaFoldDB" id="A0A261V000"/>
<evidence type="ECO:0000313" key="8">
    <source>
        <dbReference type="Proteomes" id="UP000215767"/>
    </source>
</evidence>
<feature type="transmembrane region" description="Helical" evidence="5">
    <location>
        <begin position="342"/>
        <end position="361"/>
    </location>
</feature>
<comment type="subcellular location">
    <subcellularLocation>
        <location evidence="1">Membrane</location>
        <topology evidence="1">Multi-pass membrane protein</topology>
    </subcellularLocation>
</comment>
<feature type="transmembrane region" description="Helical" evidence="5">
    <location>
        <begin position="136"/>
        <end position="156"/>
    </location>
</feature>
<feature type="transmembrane region" description="Helical" evidence="5">
    <location>
        <begin position="37"/>
        <end position="55"/>
    </location>
</feature>
<dbReference type="GO" id="GO:0005886">
    <property type="term" value="C:plasma membrane"/>
    <property type="evidence" value="ECO:0007669"/>
    <property type="project" value="TreeGrafter"/>
</dbReference>
<name>A0A261V000_9BORD</name>
<evidence type="ECO:0000313" key="7">
    <source>
        <dbReference type="EMBL" id="OZI67464.1"/>
    </source>
</evidence>
<evidence type="ECO:0000256" key="2">
    <source>
        <dbReference type="ARBA" id="ARBA00022692"/>
    </source>
</evidence>
<feature type="transmembrane region" description="Helical" evidence="5">
    <location>
        <begin position="314"/>
        <end position="335"/>
    </location>
</feature>
<dbReference type="GO" id="GO:0015386">
    <property type="term" value="F:potassium:proton antiporter activity"/>
    <property type="evidence" value="ECO:0007669"/>
    <property type="project" value="TreeGrafter"/>
</dbReference>
<feature type="transmembrane region" description="Helical" evidence="5">
    <location>
        <begin position="67"/>
        <end position="90"/>
    </location>
</feature>
<keyword evidence="2 5" id="KW-0812">Transmembrane</keyword>